<accession>A0AAV2D6F7</accession>
<evidence type="ECO:0000313" key="10">
    <source>
        <dbReference type="Proteomes" id="UP001497516"/>
    </source>
</evidence>
<evidence type="ECO:0008006" key="11">
    <source>
        <dbReference type="Google" id="ProtNLM"/>
    </source>
</evidence>
<feature type="transmembrane region" description="Helical" evidence="5">
    <location>
        <begin position="246"/>
        <end position="265"/>
    </location>
</feature>
<feature type="transmembrane region" description="Helical" evidence="5">
    <location>
        <begin position="208"/>
        <end position="234"/>
    </location>
</feature>
<dbReference type="InterPro" id="IPR056555">
    <property type="entry name" value="NFD4_C"/>
</dbReference>
<dbReference type="EMBL" id="OZ034815">
    <property type="protein sequence ID" value="CAL1368601.1"/>
    <property type="molecule type" value="Genomic_DNA"/>
</dbReference>
<dbReference type="InterPro" id="IPR036259">
    <property type="entry name" value="MFS_trans_sf"/>
</dbReference>
<proteinExistence type="predicted"/>
<feature type="transmembrane region" description="Helical" evidence="5">
    <location>
        <begin position="411"/>
        <end position="432"/>
    </location>
</feature>
<keyword evidence="2 5" id="KW-0812">Transmembrane</keyword>
<evidence type="ECO:0000256" key="6">
    <source>
        <dbReference type="SAM" id="SignalP"/>
    </source>
</evidence>
<evidence type="ECO:0000256" key="1">
    <source>
        <dbReference type="ARBA" id="ARBA00004141"/>
    </source>
</evidence>
<keyword evidence="4 5" id="KW-0472">Membrane</keyword>
<dbReference type="AlphaFoldDB" id="A0AAV2D6F7"/>
<sequence>MPPPPTSATLQWLSLVAIIWLQSVNGTNTTFPAYSSQLKNLLSLSQLQLNNLAFASDAGKLFGFISGFAALHLPLPLVLLAGSLLGLAGYGAQYLFLTGTFITSLSYPQIFLLTVLAGNSICWINTVCYVVAVRNFPAGHQPLAVGLSTAYQGLSAKIYTVLAAAIFPSSKNPAEAYLLLSSLLPLLVTTFTAPLLRNGEVEWGPIEMGRGGVVAMFLVTIATGVYSVISSLTFISRTMSPSRGTIGISIFLSAPLAVPVAIKLWERHVAGKKKGSTRIHTMNYVEEIENGVVEGGGETKLPMETAVATISGEGKSGGDVSGDEKEGFVGVGVMVKRVEFWVYFGAYLCGPTIGLVFLNNLGQIAESRGELRTSSLVALSSSFGFFGRLVPSFLDYFLARSRCKMMISRPASIAALMAPMAAAFFLLVINTTASFNHVALYVSTAVIGVCTGAITSISVSTTSDLFGTANFSLNHNIVVANIPLGSFAFGYLAAFFYHREGGGGGGGKCMGMLCYRDTFVIWGSLCGFGTLLALVLHARTRKMYSQTVLAT</sequence>
<keyword evidence="6" id="KW-0732">Signal</keyword>
<dbReference type="Pfam" id="PF06813">
    <property type="entry name" value="Nodulin-like"/>
    <property type="match status" value="1"/>
</dbReference>
<name>A0AAV2D6F7_9ROSI</name>
<dbReference type="PANTHER" id="PTHR21576">
    <property type="entry name" value="UNCHARACTERIZED NODULIN-LIKE PROTEIN"/>
    <property type="match status" value="1"/>
</dbReference>
<dbReference type="PANTHER" id="PTHR21576:SF11">
    <property type="entry name" value="MAJOR FACILITATOR SUPERFAMILY PROTEIN"/>
    <property type="match status" value="1"/>
</dbReference>
<evidence type="ECO:0000259" key="7">
    <source>
        <dbReference type="Pfam" id="PF06813"/>
    </source>
</evidence>
<feature type="transmembrane region" description="Helical" evidence="5">
    <location>
        <begin position="109"/>
        <end position="132"/>
    </location>
</feature>
<feature type="chain" id="PRO_5043404859" description="Nodulin-like domain-containing protein" evidence="6">
    <location>
        <begin position="27"/>
        <end position="551"/>
    </location>
</feature>
<protein>
    <recommendedName>
        <fullName evidence="11">Nodulin-like domain-containing protein</fullName>
    </recommendedName>
</protein>
<feature type="transmembrane region" description="Helical" evidence="5">
    <location>
        <begin position="77"/>
        <end position="97"/>
    </location>
</feature>
<feature type="transmembrane region" description="Helical" evidence="5">
    <location>
        <begin position="378"/>
        <end position="399"/>
    </location>
</feature>
<feature type="transmembrane region" description="Helical" evidence="5">
    <location>
        <begin position="438"/>
        <end position="457"/>
    </location>
</feature>
<reference evidence="9 10" key="1">
    <citation type="submission" date="2024-04" db="EMBL/GenBank/DDBJ databases">
        <authorList>
            <person name="Fracassetti M."/>
        </authorList>
    </citation>
    <scope>NUCLEOTIDE SEQUENCE [LARGE SCALE GENOMIC DNA]</scope>
</reference>
<dbReference type="Proteomes" id="UP001497516">
    <property type="component" value="Chromosome 2"/>
</dbReference>
<feature type="transmembrane region" description="Helical" evidence="5">
    <location>
        <begin position="518"/>
        <end position="536"/>
    </location>
</feature>
<evidence type="ECO:0000313" key="9">
    <source>
        <dbReference type="EMBL" id="CAL1368601.1"/>
    </source>
</evidence>
<feature type="signal peptide" evidence="6">
    <location>
        <begin position="1"/>
        <end position="26"/>
    </location>
</feature>
<evidence type="ECO:0000256" key="2">
    <source>
        <dbReference type="ARBA" id="ARBA00022692"/>
    </source>
</evidence>
<dbReference type="InterPro" id="IPR010658">
    <property type="entry name" value="Nodulin-like"/>
</dbReference>
<keyword evidence="3 5" id="KW-1133">Transmembrane helix</keyword>
<feature type="transmembrane region" description="Helical" evidence="5">
    <location>
        <begin position="340"/>
        <end position="358"/>
    </location>
</feature>
<organism evidence="9 10">
    <name type="scientific">Linum trigynum</name>
    <dbReference type="NCBI Taxonomy" id="586398"/>
    <lineage>
        <taxon>Eukaryota</taxon>
        <taxon>Viridiplantae</taxon>
        <taxon>Streptophyta</taxon>
        <taxon>Embryophyta</taxon>
        <taxon>Tracheophyta</taxon>
        <taxon>Spermatophyta</taxon>
        <taxon>Magnoliopsida</taxon>
        <taxon>eudicotyledons</taxon>
        <taxon>Gunneridae</taxon>
        <taxon>Pentapetalae</taxon>
        <taxon>rosids</taxon>
        <taxon>fabids</taxon>
        <taxon>Malpighiales</taxon>
        <taxon>Linaceae</taxon>
        <taxon>Linum</taxon>
    </lineage>
</organism>
<feature type="transmembrane region" description="Helical" evidence="5">
    <location>
        <begin position="144"/>
        <end position="170"/>
    </location>
</feature>
<dbReference type="SUPFAM" id="SSF103473">
    <property type="entry name" value="MFS general substrate transporter"/>
    <property type="match status" value="1"/>
</dbReference>
<evidence type="ECO:0000256" key="3">
    <source>
        <dbReference type="ARBA" id="ARBA00022989"/>
    </source>
</evidence>
<feature type="domain" description="NFD4 C-terminal" evidence="8">
    <location>
        <begin position="329"/>
        <end position="545"/>
    </location>
</feature>
<dbReference type="Pfam" id="PF23262">
    <property type="entry name" value="NFD4_C"/>
    <property type="match status" value="1"/>
</dbReference>
<evidence type="ECO:0000259" key="8">
    <source>
        <dbReference type="Pfam" id="PF23262"/>
    </source>
</evidence>
<comment type="subcellular location">
    <subcellularLocation>
        <location evidence="1">Membrane</location>
        <topology evidence="1">Multi-pass membrane protein</topology>
    </subcellularLocation>
</comment>
<feature type="domain" description="Nodulin-like" evidence="7">
    <location>
        <begin position="11"/>
        <end position="260"/>
    </location>
</feature>
<feature type="transmembrane region" description="Helical" evidence="5">
    <location>
        <begin position="478"/>
        <end position="498"/>
    </location>
</feature>
<feature type="transmembrane region" description="Helical" evidence="5">
    <location>
        <begin position="176"/>
        <end position="196"/>
    </location>
</feature>
<evidence type="ECO:0000256" key="4">
    <source>
        <dbReference type="ARBA" id="ARBA00023136"/>
    </source>
</evidence>
<dbReference type="GO" id="GO:0016020">
    <property type="term" value="C:membrane"/>
    <property type="evidence" value="ECO:0007669"/>
    <property type="project" value="UniProtKB-SubCell"/>
</dbReference>
<keyword evidence="10" id="KW-1185">Reference proteome</keyword>
<evidence type="ECO:0000256" key="5">
    <source>
        <dbReference type="SAM" id="Phobius"/>
    </source>
</evidence>
<gene>
    <name evidence="9" type="ORF">LTRI10_LOCUS11651</name>
</gene>